<dbReference type="PROSITE" id="PS51257">
    <property type="entry name" value="PROKAR_LIPOPROTEIN"/>
    <property type="match status" value="1"/>
</dbReference>
<dbReference type="Proteomes" id="UP000257144">
    <property type="component" value="Unassembled WGS sequence"/>
</dbReference>
<protein>
    <recommendedName>
        <fullName evidence="4">Lipoprotein</fullName>
    </recommendedName>
</protein>
<dbReference type="AlphaFoldDB" id="A0A3D8GRY5"/>
<dbReference type="EMBL" id="QNQT01000003">
    <property type="protein sequence ID" value="RDU36979.1"/>
    <property type="molecule type" value="Genomic_DNA"/>
</dbReference>
<feature type="chain" id="PRO_5038859636" description="Lipoprotein" evidence="1">
    <location>
        <begin position="23"/>
        <end position="239"/>
    </location>
</feature>
<dbReference type="RefSeq" id="WP_115451807.1">
    <property type="nucleotide sequence ID" value="NZ_QNQT01000003.1"/>
</dbReference>
<evidence type="ECO:0000256" key="1">
    <source>
        <dbReference type="SAM" id="SignalP"/>
    </source>
</evidence>
<name>A0A3D8GRY5_9BACI</name>
<evidence type="ECO:0000313" key="2">
    <source>
        <dbReference type="EMBL" id="RDU36979.1"/>
    </source>
</evidence>
<evidence type="ECO:0000313" key="3">
    <source>
        <dbReference type="Proteomes" id="UP000257144"/>
    </source>
</evidence>
<proteinExistence type="predicted"/>
<keyword evidence="3" id="KW-1185">Reference proteome</keyword>
<sequence>MKKYLPIMFLILLLLVSCQSIVSNSMPGNGEEGNFDTNYLNNSKEDSLKANQKKDLYLQIGLPGEKLLNISVDKVPVLNSYLEQFEDKKNELNRMQGKYLFTYNQKDYILLNYSCGTKLCNHLLLEHNEGKLQSLEMAELSFMQDSKLNNNYIAFLFGKSEGADVLRNQVIIVDLKRFQEIFPPDDLKILCSFEFPIQKIEWNDGALIANVANITDSTYEGLKEWNMKKTTQQLKWKIQ</sequence>
<organism evidence="2 3">
    <name type="scientific">Neobacillus piezotolerans</name>
    <dbReference type="NCBI Taxonomy" id="2259171"/>
    <lineage>
        <taxon>Bacteria</taxon>
        <taxon>Bacillati</taxon>
        <taxon>Bacillota</taxon>
        <taxon>Bacilli</taxon>
        <taxon>Bacillales</taxon>
        <taxon>Bacillaceae</taxon>
        <taxon>Neobacillus</taxon>
    </lineage>
</organism>
<keyword evidence="1" id="KW-0732">Signal</keyword>
<dbReference type="OrthoDB" id="2829902at2"/>
<evidence type="ECO:0008006" key="4">
    <source>
        <dbReference type="Google" id="ProtNLM"/>
    </source>
</evidence>
<reference evidence="2 3" key="1">
    <citation type="submission" date="2018-07" db="EMBL/GenBank/DDBJ databases">
        <title>Bacillus sp. YLB-04 draft genome sequence.</title>
        <authorList>
            <person name="Yu L."/>
            <person name="Tang X."/>
        </authorList>
    </citation>
    <scope>NUCLEOTIDE SEQUENCE [LARGE SCALE GENOMIC DNA]</scope>
    <source>
        <strain evidence="2 3">YLB-04</strain>
    </source>
</reference>
<feature type="signal peptide" evidence="1">
    <location>
        <begin position="1"/>
        <end position="22"/>
    </location>
</feature>
<accession>A0A3D8GRY5</accession>
<comment type="caution">
    <text evidence="2">The sequence shown here is derived from an EMBL/GenBank/DDBJ whole genome shotgun (WGS) entry which is preliminary data.</text>
</comment>
<gene>
    <name evidence="2" type="ORF">DRW41_09790</name>
</gene>